<dbReference type="AlphaFoldDB" id="A0A6G0ZPA0"/>
<dbReference type="OrthoDB" id="6619868at2759"/>
<evidence type="ECO:0000313" key="3">
    <source>
        <dbReference type="Proteomes" id="UP000478052"/>
    </source>
</evidence>
<evidence type="ECO:0000256" key="1">
    <source>
        <dbReference type="SAM" id="Coils"/>
    </source>
</evidence>
<accession>A0A6G0ZPA0</accession>
<name>A0A6G0ZPA0_APHCR</name>
<organism evidence="2 3">
    <name type="scientific">Aphis craccivora</name>
    <name type="common">Cowpea aphid</name>
    <dbReference type="NCBI Taxonomy" id="307492"/>
    <lineage>
        <taxon>Eukaryota</taxon>
        <taxon>Metazoa</taxon>
        <taxon>Ecdysozoa</taxon>
        <taxon>Arthropoda</taxon>
        <taxon>Hexapoda</taxon>
        <taxon>Insecta</taxon>
        <taxon>Pterygota</taxon>
        <taxon>Neoptera</taxon>
        <taxon>Paraneoptera</taxon>
        <taxon>Hemiptera</taxon>
        <taxon>Sternorrhyncha</taxon>
        <taxon>Aphidomorpha</taxon>
        <taxon>Aphidoidea</taxon>
        <taxon>Aphididae</taxon>
        <taxon>Aphidini</taxon>
        <taxon>Aphis</taxon>
        <taxon>Aphis</taxon>
    </lineage>
</organism>
<proteinExistence type="predicted"/>
<keyword evidence="1" id="KW-0175">Coiled coil</keyword>
<keyword evidence="3" id="KW-1185">Reference proteome</keyword>
<sequence>MSESGHGPELNTTIKCTKSMPCIELASPILSNHSPGSYKSGDTVHGQEIQKPTERPNVKALIDKHRSFQDKLLNAKVNDFNSKKKSFVNAYKNVCSSYNDCIKMEGDTKQVENVDSFVKNQVFEVFNSNIILDNPKPLDVEKYVLKSDEIDFKTGMLELDKILTTMGKRFWQNIVSVVSINNAYYQCLTQIMDTRKFKNFEDVIVHVNTTLKIAGDDFEQIRSELVASSNECMEKFGIVLDSKLNEKSKKTPPSSHNSKMNALKMQIAENKRRTKVAENSIAQLQKEKKDLLNILNSYDSEDIHKVTLEKRLEAEQLKNNELRDLISTIFKKKMPFNITNPINSDIEFE</sequence>
<evidence type="ECO:0000313" key="2">
    <source>
        <dbReference type="EMBL" id="KAF0773325.1"/>
    </source>
</evidence>
<dbReference type="Proteomes" id="UP000478052">
    <property type="component" value="Unassembled WGS sequence"/>
</dbReference>
<protein>
    <submittedName>
        <fullName evidence="2">Uncharacterized protein</fullName>
    </submittedName>
</protein>
<comment type="caution">
    <text evidence="2">The sequence shown here is derived from an EMBL/GenBank/DDBJ whole genome shotgun (WGS) entry which is preliminary data.</text>
</comment>
<reference evidence="2 3" key="1">
    <citation type="submission" date="2019-08" db="EMBL/GenBank/DDBJ databases">
        <title>Whole genome of Aphis craccivora.</title>
        <authorList>
            <person name="Voronova N.V."/>
            <person name="Shulinski R.S."/>
            <person name="Bandarenka Y.V."/>
            <person name="Zhorov D.G."/>
            <person name="Warner D."/>
        </authorList>
    </citation>
    <scope>NUCLEOTIDE SEQUENCE [LARGE SCALE GENOMIC DNA]</scope>
    <source>
        <strain evidence="2">180601</strain>
        <tissue evidence="2">Whole Body</tissue>
    </source>
</reference>
<dbReference type="EMBL" id="VUJU01000072">
    <property type="protein sequence ID" value="KAF0773325.1"/>
    <property type="molecule type" value="Genomic_DNA"/>
</dbReference>
<gene>
    <name evidence="2" type="ORF">FWK35_00005293</name>
</gene>
<feature type="coiled-coil region" evidence="1">
    <location>
        <begin position="267"/>
        <end position="325"/>
    </location>
</feature>